<dbReference type="InterPro" id="IPR012678">
    <property type="entry name" value="Ribosomal_uL23/eL15/eS24_sf"/>
</dbReference>
<dbReference type="Pfam" id="PF00276">
    <property type="entry name" value="Ribosomal_L23"/>
    <property type="match status" value="1"/>
</dbReference>
<dbReference type="GO" id="GO:1990904">
    <property type="term" value="C:ribonucleoprotein complex"/>
    <property type="evidence" value="ECO:0007669"/>
    <property type="project" value="UniProtKB-KW"/>
</dbReference>
<protein>
    <recommendedName>
        <fullName evidence="4">Large ribosomal subunit protein uL23</fullName>
    </recommendedName>
</protein>
<organism evidence="5 6">
    <name type="scientific">Candidatus Roizmanbacteria bacterium RIFCSPLOWO2_01_FULL_35_13</name>
    <dbReference type="NCBI Taxonomy" id="1802055"/>
    <lineage>
        <taxon>Bacteria</taxon>
        <taxon>Candidatus Roizmaniibacteriota</taxon>
    </lineage>
</organism>
<comment type="function">
    <text evidence="4">One of the early assembly proteins it binds 23S rRNA. One of the proteins that surrounds the polypeptide exit tunnel on the outside of the ribosome. Forms the main docking site for trigger factor binding to the ribosome.</text>
</comment>
<reference evidence="5 6" key="1">
    <citation type="journal article" date="2016" name="Nat. Commun.">
        <title>Thousands of microbial genomes shed light on interconnected biogeochemical processes in an aquifer system.</title>
        <authorList>
            <person name="Anantharaman K."/>
            <person name="Brown C.T."/>
            <person name="Hug L.A."/>
            <person name="Sharon I."/>
            <person name="Castelle C.J."/>
            <person name="Probst A.J."/>
            <person name="Thomas B.C."/>
            <person name="Singh A."/>
            <person name="Wilkins M.J."/>
            <person name="Karaoz U."/>
            <person name="Brodie E.L."/>
            <person name="Williams K.H."/>
            <person name="Hubbard S.S."/>
            <person name="Banfield J.F."/>
        </authorList>
    </citation>
    <scope>NUCLEOTIDE SEQUENCE [LARGE SCALE GENOMIC DNA]</scope>
</reference>
<comment type="subunit">
    <text evidence="4">Part of the 50S ribosomal subunit. Contacts protein L29, and trigger factor when it is bound to the ribosome.</text>
</comment>
<keyword evidence="4" id="KW-0694">RNA-binding</keyword>
<dbReference type="GO" id="GO:0005840">
    <property type="term" value="C:ribosome"/>
    <property type="evidence" value="ECO:0007669"/>
    <property type="project" value="UniProtKB-KW"/>
</dbReference>
<comment type="similarity">
    <text evidence="1 4">Belongs to the universal ribosomal protein uL23 family.</text>
</comment>
<dbReference type="HAMAP" id="MF_01369_B">
    <property type="entry name" value="Ribosomal_uL23_B"/>
    <property type="match status" value="1"/>
</dbReference>
<evidence type="ECO:0000256" key="1">
    <source>
        <dbReference type="ARBA" id="ARBA00006700"/>
    </source>
</evidence>
<sequence>MKIDEVLLKPVLTEKGTNLANNKEYLFETHIKANKNNIKEALEKLYKVKVSRVKVLIRKGKKRKVGKKMVSKKLTDRKIAFIKLSEGKIDLFPQA</sequence>
<name>A0A1F7IAR0_9BACT</name>
<evidence type="ECO:0000256" key="3">
    <source>
        <dbReference type="ARBA" id="ARBA00023274"/>
    </source>
</evidence>
<evidence type="ECO:0000256" key="2">
    <source>
        <dbReference type="ARBA" id="ARBA00022980"/>
    </source>
</evidence>
<keyword evidence="3 4" id="KW-0687">Ribonucleoprotein</keyword>
<dbReference type="InterPro" id="IPR013025">
    <property type="entry name" value="Ribosomal_uL23-like"/>
</dbReference>
<gene>
    <name evidence="4" type="primary">rplW</name>
    <name evidence="5" type="ORF">A3A74_01905</name>
</gene>
<dbReference type="EMBL" id="MGAF01000033">
    <property type="protein sequence ID" value="OGK40439.1"/>
    <property type="molecule type" value="Genomic_DNA"/>
</dbReference>
<keyword evidence="4" id="KW-0699">rRNA-binding</keyword>
<evidence type="ECO:0000313" key="6">
    <source>
        <dbReference type="Proteomes" id="UP000179270"/>
    </source>
</evidence>
<accession>A0A1F7IAR0</accession>
<evidence type="ECO:0000313" key="5">
    <source>
        <dbReference type="EMBL" id="OGK40439.1"/>
    </source>
</evidence>
<dbReference type="GO" id="GO:0003735">
    <property type="term" value="F:structural constituent of ribosome"/>
    <property type="evidence" value="ECO:0007669"/>
    <property type="project" value="InterPro"/>
</dbReference>
<keyword evidence="2 4" id="KW-0689">Ribosomal protein</keyword>
<dbReference type="Gene3D" id="3.30.70.330">
    <property type="match status" value="1"/>
</dbReference>
<dbReference type="AlphaFoldDB" id="A0A1F7IAR0"/>
<dbReference type="InterPro" id="IPR012677">
    <property type="entry name" value="Nucleotide-bd_a/b_plait_sf"/>
</dbReference>
<dbReference type="SUPFAM" id="SSF54189">
    <property type="entry name" value="Ribosomal proteins S24e, L23 and L15e"/>
    <property type="match status" value="1"/>
</dbReference>
<dbReference type="GO" id="GO:0019843">
    <property type="term" value="F:rRNA binding"/>
    <property type="evidence" value="ECO:0007669"/>
    <property type="project" value="UniProtKB-UniRule"/>
</dbReference>
<evidence type="ECO:0000256" key="4">
    <source>
        <dbReference type="HAMAP-Rule" id="MF_01369"/>
    </source>
</evidence>
<dbReference type="STRING" id="1802055.A3A74_01905"/>
<dbReference type="GO" id="GO:0006412">
    <property type="term" value="P:translation"/>
    <property type="evidence" value="ECO:0007669"/>
    <property type="project" value="UniProtKB-UniRule"/>
</dbReference>
<dbReference type="Proteomes" id="UP000179270">
    <property type="component" value="Unassembled WGS sequence"/>
</dbReference>
<proteinExistence type="inferred from homology"/>
<comment type="caution">
    <text evidence="5">The sequence shown here is derived from an EMBL/GenBank/DDBJ whole genome shotgun (WGS) entry which is preliminary data.</text>
</comment>